<protein>
    <submittedName>
        <fullName evidence="3">ElyC/SanA/YdcF family protein</fullName>
    </submittedName>
</protein>
<accession>A0ABU0W7Z8</accession>
<comment type="caution">
    <text evidence="3">The sequence shown here is derived from an EMBL/GenBank/DDBJ whole genome shotgun (WGS) entry which is preliminary data.</text>
</comment>
<dbReference type="RefSeq" id="WP_306728616.1">
    <property type="nucleotide sequence ID" value="NZ_JAVDDT010000006.1"/>
</dbReference>
<sequence>MLDTLIAGLYILVSPLGLVMLLLVLGAGFLILRWRRAGVGTVTGALLLLFLFANEPFGRLLLTPLESRYPALESVQGLEEVRWVVVLGSHASDASDLPATNRLSGVAALRLMEGIRLHNRLPESTLILSGGVAFSGSPSATVMSRAALELGADPERVTTHPGPRNTYEEAVKLRATLGEEAFILVTSASHMRRAMALAEAQGLNAIPAPTVWRTRSGKGDPRRFLPSSTGLAMSERAMHEYVGLLWARLRGEL</sequence>
<dbReference type="InterPro" id="IPR003848">
    <property type="entry name" value="DUF218"/>
</dbReference>
<dbReference type="Proteomes" id="UP001239019">
    <property type="component" value="Unassembled WGS sequence"/>
</dbReference>
<keyword evidence="1" id="KW-0812">Transmembrane</keyword>
<dbReference type="Gene3D" id="3.40.50.620">
    <property type="entry name" value="HUPs"/>
    <property type="match status" value="1"/>
</dbReference>
<reference evidence="3 4" key="1">
    <citation type="submission" date="2023-08" db="EMBL/GenBank/DDBJ databases">
        <title>Whole-genome sequencing of halo(alkali)philic microorganisms from hypersaline lakes.</title>
        <authorList>
            <person name="Sorokin D.Y."/>
            <person name="Abbas B."/>
            <person name="Merkel A.Y."/>
        </authorList>
    </citation>
    <scope>NUCLEOTIDE SEQUENCE [LARGE SCALE GENOMIC DNA]</scope>
    <source>
        <strain evidence="3 4">AB-CW4</strain>
    </source>
</reference>
<proteinExistence type="predicted"/>
<evidence type="ECO:0000313" key="3">
    <source>
        <dbReference type="EMBL" id="MDQ2070116.1"/>
    </source>
</evidence>
<feature type="transmembrane region" description="Helical" evidence="1">
    <location>
        <begin position="37"/>
        <end position="53"/>
    </location>
</feature>
<evidence type="ECO:0000313" key="4">
    <source>
        <dbReference type="Proteomes" id="UP001239019"/>
    </source>
</evidence>
<dbReference type="EMBL" id="JAVDDT010000006">
    <property type="protein sequence ID" value="MDQ2070116.1"/>
    <property type="molecule type" value="Genomic_DNA"/>
</dbReference>
<keyword evidence="1" id="KW-1133">Transmembrane helix</keyword>
<evidence type="ECO:0000256" key="1">
    <source>
        <dbReference type="SAM" id="Phobius"/>
    </source>
</evidence>
<feature type="domain" description="DUF218" evidence="2">
    <location>
        <begin position="83"/>
        <end position="243"/>
    </location>
</feature>
<name>A0ABU0W7Z8_9GAMM</name>
<organism evidence="3 4">
    <name type="scientific">Natronospira bacteriovora</name>
    <dbReference type="NCBI Taxonomy" id="3069753"/>
    <lineage>
        <taxon>Bacteria</taxon>
        <taxon>Pseudomonadati</taxon>
        <taxon>Pseudomonadota</taxon>
        <taxon>Gammaproteobacteria</taxon>
        <taxon>Natronospirales</taxon>
        <taxon>Natronospiraceae</taxon>
        <taxon>Natronospira</taxon>
    </lineage>
</organism>
<dbReference type="PANTHER" id="PTHR30336:SF4">
    <property type="entry name" value="ENVELOPE BIOGENESIS FACTOR ELYC"/>
    <property type="match status" value="1"/>
</dbReference>
<feature type="transmembrane region" description="Helical" evidence="1">
    <location>
        <begin position="6"/>
        <end position="30"/>
    </location>
</feature>
<dbReference type="Pfam" id="PF02698">
    <property type="entry name" value="DUF218"/>
    <property type="match status" value="1"/>
</dbReference>
<dbReference type="CDD" id="cd06259">
    <property type="entry name" value="YdcF-like"/>
    <property type="match status" value="1"/>
</dbReference>
<dbReference type="InterPro" id="IPR051599">
    <property type="entry name" value="Cell_Envelope_Assoc"/>
</dbReference>
<evidence type="ECO:0000259" key="2">
    <source>
        <dbReference type="Pfam" id="PF02698"/>
    </source>
</evidence>
<dbReference type="PANTHER" id="PTHR30336">
    <property type="entry name" value="INNER MEMBRANE PROTEIN, PROBABLE PERMEASE"/>
    <property type="match status" value="1"/>
</dbReference>
<gene>
    <name evidence="3" type="ORF">RBH19_09525</name>
</gene>
<dbReference type="InterPro" id="IPR014729">
    <property type="entry name" value="Rossmann-like_a/b/a_fold"/>
</dbReference>
<keyword evidence="4" id="KW-1185">Reference proteome</keyword>
<keyword evidence="1" id="KW-0472">Membrane</keyword>